<sequence length="529" mass="61497">MNFKEIENNSRIREIGSIYRRLDNSDWRIEVKLDPRQKKESFSISQLTALARRRVLNAVDNHNPAGYKSSITIGDTTQWEHRQIGECPITSVAKQGDRHQWSFCFESNDIVYYLPQIELARVLFFHYAYLSRLAMIPGGLSEEFDIQENEAEKYAKVNILPTSSLPKYVRESLELRRLLAWVLLDKDARRSFESISSYQLKEGSDVGNYRRWSFRFDPPVLNHVSLKLCGHFDRDRRAFFVYEIHDVKNLVHTGPEQIEFFDPGFRTPMSAKGVGAESNPRSAEQPLIDDEELPKNEGKDLIFQLPSINFSFSNPTYTTRTGMGNRLSSRTPDTSEAEESQNLEKLEFSTDERTIRGQLPSAVFNVLEDHSDDLHHYIHRFEAFAEMVEVLQDKGCVILESAIKKLPAMAGFSKFLMTDGNPRCLAFRLLRIRGQNFVLLEVDTSDSKTKLSTLLLKQPSTDFDWKKELYLLEKLLVKSSLVWPKKYLDEIFPSHYDRIPHPRTNSFNKTFLEPHSIRRWADRLYSYLN</sequence>
<dbReference type="Proteomes" id="UP001301869">
    <property type="component" value="Chromosome"/>
</dbReference>
<evidence type="ECO:0000256" key="1">
    <source>
        <dbReference type="SAM" id="MobiDB-lite"/>
    </source>
</evidence>
<proteinExistence type="predicted"/>
<reference evidence="3 4" key="1">
    <citation type="submission" date="2023-03" db="EMBL/GenBank/DDBJ databases">
        <title>Halomonas sp. nov., isolated from Korean tranditional fermented seafood 'Jeotgal'.</title>
        <authorList>
            <person name="Kim B."/>
            <person name="Shin N.-R."/>
        </authorList>
    </citation>
    <scope>NUCLEOTIDE SEQUENCE [LARGE SCALE GENOMIC DNA]</scope>
    <source>
        <strain evidence="3 4">SG2L-4</strain>
    </source>
</reference>
<keyword evidence="4" id="KW-1185">Reference proteome</keyword>
<dbReference type="EMBL" id="CP119391">
    <property type="protein sequence ID" value="WNK20254.1"/>
    <property type="molecule type" value="Genomic_DNA"/>
</dbReference>
<dbReference type="RefSeq" id="WP_311883848.1">
    <property type="nucleotide sequence ID" value="NZ_CP119391.1"/>
</dbReference>
<feature type="compositionally biased region" description="Polar residues" evidence="1">
    <location>
        <begin position="319"/>
        <end position="334"/>
    </location>
</feature>
<accession>A0ABY9Z1V4</accession>
<evidence type="ECO:0000313" key="3">
    <source>
        <dbReference type="EMBL" id="WNK20254.1"/>
    </source>
</evidence>
<evidence type="ECO:0000313" key="4">
    <source>
        <dbReference type="Proteomes" id="UP001301869"/>
    </source>
</evidence>
<gene>
    <name evidence="3" type="ORF">P1P91_00730</name>
</gene>
<dbReference type="Pfam" id="PF18623">
    <property type="entry name" value="TnsE_C"/>
    <property type="match status" value="1"/>
</dbReference>
<name>A0ABY9Z1V4_9GAMM</name>
<evidence type="ECO:0000259" key="2">
    <source>
        <dbReference type="Pfam" id="PF18623"/>
    </source>
</evidence>
<organism evidence="3 4">
    <name type="scientific">Halomonas piscis</name>
    <dbReference type="NCBI Taxonomy" id="3031727"/>
    <lineage>
        <taxon>Bacteria</taxon>
        <taxon>Pseudomonadati</taxon>
        <taxon>Pseudomonadota</taxon>
        <taxon>Gammaproteobacteria</taxon>
        <taxon>Oceanospirillales</taxon>
        <taxon>Halomonadaceae</taxon>
        <taxon>Halomonas</taxon>
    </lineage>
</organism>
<feature type="region of interest" description="Disordered" evidence="1">
    <location>
        <begin position="319"/>
        <end position="342"/>
    </location>
</feature>
<protein>
    <submittedName>
        <fullName evidence="3">Tn7-like element transposition protein TnsE</fullName>
    </submittedName>
</protein>
<feature type="domain" description="TnsE C-terminal" evidence="2">
    <location>
        <begin position="379"/>
        <end position="524"/>
    </location>
</feature>
<dbReference type="InterPro" id="IPR041419">
    <property type="entry name" value="TnsE_C"/>
</dbReference>